<dbReference type="InterPro" id="IPR036575">
    <property type="entry name" value="TFIIS_cen_dom_sf"/>
</dbReference>
<dbReference type="SUPFAM" id="SSF46942">
    <property type="entry name" value="Elongation factor TFIIS domain 2"/>
    <property type="match status" value="1"/>
</dbReference>
<keyword evidence="1" id="KW-0175">Coiled coil</keyword>
<evidence type="ECO:0000256" key="1">
    <source>
        <dbReference type="SAM" id="Coils"/>
    </source>
</evidence>
<evidence type="ECO:0000313" key="3">
    <source>
        <dbReference type="Proteomes" id="UP000887572"/>
    </source>
</evidence>
<organism evidence="3 4">
    <name type="scientific">Globodera rostochiensis</name>
    <name type="common">Golden nematode worm</name>
    <name type="synonym">Heterodera rostochiensis</name>
    <dbReference type="NCBI Taxonomy" id="31243"/>
    <lineage>
        <taxon>Eukaryota</taxon>
        <taxon>Metazoa</taxon>
        <taxon>Ecdysozoa</taxon>
        <taxon>Nematoda</taxon>
        <taxon>Chromadorea</taxon>
        <taxon>Rhabditida</taxon>
        <taxon>Tylenchina</taxon>
        <taxon>Tylenchomorpha</taxon>
        <taxon>Tylenchoidea</taxon>
        <taxon>Heteroderidae</taxon>
        <taxon>Heteroderinae</taxon>
        <taxon>Globodera</taxon>
    </lineage>
</organism>
<proteinExistence type="predicted"/>
<reference evidence="4" key="1">
    <citation type="submission" date="2022-11" db="UniProtKB">
        <authorList>
            <consortium name="WormBaseParasite"/>
        </authorList>
    </citation>
    <scope>IDENTIFICATION</scope>
</reference>
<feature type="compositionally biased region" description="Basic and acidic residues" evidence="2">
    <location>
        <begin position="360"/>
        <end position="372"/>
    </location>
</feature>
<name>A0A914I1E8_GLORO</name>
<evidence type="ECO:0000256" key="2">
    <source>
        <dbReference type="SAM" id="MobiDB-lite"/>
    </source>
</evidence>
<feature type="compositionally biased region" description="Polar residues" evidence="2">
    <location>
        <begin position="345"/>
        <end position="355"/>
    </location>
</feature>
<dbReference type="Proteomes" id="UP000887572">
    <property type="component" value="Unplaced"/>
</dbReference>
<dbReference type="GO" id="GO:0006351">
    <property type="term" value="P:DNA-templated transcription"/>
    <property type="evidence" value="ECO:0007669"/>
    <property type="project" value="InterPro"/>
</dbReference>
<feature type="coiled-coil region" evidence="1">
    <location>
        <begin position="85"/>
        <end position="198"/>
    </location>
</feature>
<protein>
    <submittedName>
        <fullName evidence="4">Uncharacterized protein</fullName>
    </submittedName>
</protein>
<accession>A0A914I1E8</accession>
<dbReference type="WBParaSite" id="Gr19_v10_g5991.t1">
    <property type="protein sequence ID" value="Gr19_v10_g5991.t1"/>
    <property type="gene ID" value="Gr19_v10_g5991"/>
</dbReference>
<evidence type="ECO:0000313" key="4">
    <source>
        <dbReference type="WBParaSite" id="Gr19_v10_g5991.t1"/>
    </source>
</evidence>
<sequence length="647" mass="73743">MVLRENLNKTEVRFYELQPKFFSQSFKIRSDYDGFISSLRVLCESLFDSEELQQQNLAELEQCTIDEAVVELRCSREDNKLKHLLVNLQRLAESQISAVQQSEEEVRLTKSKLVNEINELESTLQTKQKHDLERAKRELDDKLRLLNDNRHDLDIAEHKYQAIANELALVQKERQAELSELEKKRADLRSKVRKTIETSLQKRCKTASMNFPMQRYTELGLDIERVLFATHQDVNVKYCKWFKIFATMVNDEKNEYFKEVMLDKVSVKRLITLNKEQMQVAMPIAVLAAADSTSSDVLQRRAFLPRRASPTPAFSNCGFDGGDDNRNTGRPFQQAMPSGDAFRSRSVSRNSQPRFGTNDDEPRQQQQRNERNEFVVEPTTSFGSGGEQQLQQPRHLSPAAFVRSQRVALQQAAECTPHRTLYNESWKECGQQQQQLPRLLQDIGASSSNVLRADPPTEINQTPPFFVDEAASDPWKTMSLVVWRGLFVWKQTGVPDGHQQTGSTQMGVLEFSDHPTIKDGYVFTLSAGEALPAVLLPLDGVGLPKWSKHNGSIVLMLIRRMDHEDKQWKRRMDTNMPMSACGTAMLPPSRHHRTASRDFDPPLSSAVGGATTPLDTDLAVIYNYKYGGQREHFGILRPTVAQNVGRS</sequence>
<dbReference type="AlphaFoldDB" id="A0A914I1E8"/>
<feature type="region of interest" description="Disordered" evidence="2">
    <location>
        <begin position="313"/>
        <end position="372"/>
    </location>
</feature>
<keyword evidence="3" id="KW-1185">Reference proteome</keyword>